<dbReference type="RefSeq" id="WP_111921232.1">
    <property type="nucleotide sequence ID" value="NZ_JAHLNT010000004.1"/>
</dbReference>
<evidence type="ECO:0000313" key="1">
    <source>
        <dbReference type="EMBL" id="SQB33691.1"/>
    </source>
</evidence>
<dbReference type="AlphaFoldDB" id="A0A2X2W6W9"/>
<name>A0A2X2W6W9_CLOCO</name>
<reference evidence="1 2" key="1">
    <citation type="submission" date="2018-06" db="EMBL/GenBank/DDBJ databases">
        <authorList>
            <consortium name="Pathogen Informatics"/>
            <person name="Doyle S."/>
        </authorList>
    </citation>
    <scope>NUCLEOTIDE SEQUENCE [LARGE SCALE GENOMIC DNA]</scope>
    <source>
        <strain evidence="1 2">NCTC13028</strain>
    </source>
</reference>
<protein>
    <submittedName>
        <fullName evidence="1">Uncharacterized protein</fullName>
    </submittedName>
</protein>
<gene>
    <name evidence="1" type="ORF">NCTC13028_00646</name>
</gene>
<dbReference type="EMBL" id="UAWC01000001">
    <property type="protein sequence ID" value="SQB33691.1"/>
    <property type="molecule type" value="Genomic_DNA"/>
</dbReference>
<proteinExistence type="predicted"/>
<sequence length="252" mass="29343">MKEYIDYEVIISNLCLPQNNIIKIKSIYENIDKIELKQIEKYGYIYTIFKFISNGKLKEKVKFRINCDEAINDILNKIAFKGFDVSSDPQIKEISFNNTTNTSTSIGCSVKICSSNDVQQKLKEEIETERTYNNYYYEMYRSAIKNKDVVARYMFLYNIILQICNDKQNRVDAFIVDKIGADRSEYKSGPICNKKGEHIKETVFTRLRNEVGHARKGTNADATRVEMNMKVDELSELVRKAIVEKIETNKQN</sequence>
<dbReference type="Proteomes" id="UP000250223">
    <property type="component" value="Unassembled WGS sequence"/>
</dbReference>
<organism evidence="1 2">
    <name type="scientific">Clostridium cochlearium</name>
    <dbReference type="NCBI Taxonomy" id="1494"/>
    <lineage>
        <taxon>Bacteria</taxon>
        <taxon>Bacillati</taxon>
        <taxon>Bacillota</taxon>
        <taxon>Clostridia</taxon>
        <taxon>Eubacteriales</taxon>
        <taxon>Clostridiaceae</taxon>
        <taxon>Clostridium</taxon>
    </lineage>
</organism>
<accession>A0A2X2W6W9</accession>
<evidence type="ECO:0000313" key="2">
    <source>
        <dbReference type="Proteomes" id="UP000250223"/>
    </source>
</evidence>